<keyword evidence="2" id="KW-0479">Metal-binding</keyword>
<dbReference type="Proteomes" id="UP000515908">
    <property type="component" value="Chromosome 27"/>
</dbReference>
<dbReference type="PANTHER" id="PTHR11709">
    <property type="entry name" value="MULTI-COPPER OXIDASE"/>
    <property type="match status" value="1"/>
</dbReference>
<accession>S9VLM6</accession>
<dbReference type="VEuPathDB" id="TriTrypDB:ADEAN_001025300"/>
<comment type="similarity">
    <text evidence="1">Belongs to the multicopper oxidase family.</text>
</comment>
<organism evidence="8 9">
    <name type="scientific">Angomonas deanei</name>
    <dbReference type="NCBI Taxonomy" id="59799"/>
    <lineage>
        <taxon>Eukaryota</taxon>
        <taxon>Discoba</taxon>
        <taxon>Euglenozoa</taxon>
        <taxon>Kinetoplastea</taxon>
        <taxon>Metakinetoplastina</taxon>
        <taxon>Trypanosomatida</taxon>
        <taxon>Trypanosomatidae</taxon>
        <taxon>Strigomonadinae</taxon>
        <taxon>Angomonas</taxon>
    </lineage>
</organism>
<feature type="domain" description="Plastocyanin-like" evidence="6">
    <location>
        <begin position="438"/>
        <end position="549"/>
    </location>
</feature>
<keyword evidence="9" id="KW-1185">Reference proteome</keyword>
<feature type="domain" description="Plastocyanin-like" evidence="7">
    <location>
        <begin position="117"/>
        <end position="184"/>
    </location>
</feature>
<dbReference type="SUPFAM" id="SSF49503">
    <property type="entry name" value="Cupredoxins"/>
    <property type="match status" value="3"/>
</dbReference>
<keyword evidence="4" id="KW-1133">Transmembrane helix</keyword>
<dbReference type="GO" id="GO:0005507">
    <property type="term" value="F:copper ion binding"/>
    <property type="evidence" value="ECO:0007669"/>
    <property type="project" value="InterPro"/>
</dbReference>
<gene>
    <name evidence="8" type="ORF">ADEAN_001025300</name>
</gene>
<evidence type="ECO:0000259" key="7">
    <source>
        <dbReference type="Pfam" id="PF07732"/>
    </source>
</evidence>
<dbReference type="AlphaFoldDB" id="S9VLM6"/>
<protein>
    <submittedName>
        <fullName evidence="8">Multicopper oxidase, putative</fullName>
    </submittedName>
</protein>
<dbReference type="InterPro" id="IPR008972">
    <property type="entry name" value="Cupredoxin"/>
</dbReference>
<dbReference type="Gene3D" id="2.60.40.420">
    <property type="entry name" value="Cupredoxins - blue copper proteins"/>
    <property type="match status" value="3"/>
</dbReference>
<keyword evidence="3" id="KW-0560">Oxidoreductase</keyword>
<evidence type="ECO:0000256" key="4">
    <source>
        <dbReference type="SAM" id="Phobius"/>
    </source>
</evidence>
<dbReference type="OrthoDB" id="2121828at2759"/>
<evidence type="ECO:0000256" key="3">
    <source>
        <dbReference type="ARBA" id="ARBA00023002"/>
    </source>
</evidence>
<dbReference type="Pfam" id="PF07732">
    <property type="entry name" value="Cu-oxidase_3"/>
    <property type="match status" value="1"/>
</dbReference>
<evidence type="ECO:0000256" key="1">
    <source>
        <dbReference type="ARBA" id="ARBA00010609"/>
    </source>
</evidence>
<evidence type="ECO:0000256" key="5">
    <source>
        <dbReference type="SAM" id="SignalP"/>
    </source>
</evidence>
<feature type="transmembrane region" description="Helical" evidence="4">
    <location>
        <begin position="571"/>
        <end position="593"/>
    </location>
</feature>
<feature type="signal peptide" evidence="5">
    <location>
        <begin position="1"/>
        <end position="19"/>
    </location>
</feature>
<dbReference type="InterPro" id="IPR002355">
    <property type="entry name" value="Cu_oxidase_Cu_BS"/>
</dbReference>
<keyword evidence="4" id="KW-0472">Membrane</keyword>
<dbReference type="PROSITE" id="PS00080">
    <property type="entry name" value="MULTICOPPER_OXIDASE2"/>
    <property type="match status" value="1"/>
</dbReference>
<keyword evidence="4" id="KW-0812">Transmembrane</keyword>
<evidence type="ECO:0000313" key="9">
    <source>
        <dbReference type="Proteomes" id="UP000515908"/>
    </source>
</evidence>
<dbReference type="InterPro" id="IPR011707">
    <property type="entry name" value="Cu-oxidase-like_N"/>
</dbReference>
<dbReference type="Pfam" id="PF07731">
    <property type="entry name" value="Cu-oxidase_2"/>
    <property type="match status" value="1"/>
</dbReference>
<name>S9VLM6_9TRYP</name>
<proteinExistence type="inferred from homology"/>
<evidence type="ECO:0000259" key="6">
    <source>
        <dbReference type="Pfam" id="PF07731"/>
    </source>
</evidence>
<dbReference type="GO" id="GO:0016491">
    <property type="term" value="F:oxidoreductase activity"/>
    <property type="evidence" value="ECO:0007669"/>
    <property type="project" value="UniProtKB-KW"/>
</dbReference>
<dbReference type="PANTHER" id="PTHR11709:SF2">
    <property type="entry name" value="MULTICOPPER OXIDASE LPR1"/>
    <property type="match status" value="1"/>
</dbReference>
<evidence type="ECO:0000256" key="2">
    <source>
        <dbReference type="ARBA" id="ARBA00022723"/>
    </source>
</evidence>
<feature type="chain" id="PRO_5007727275" evidence="5">
    <location>
        <begin position="20"/>
        <end position="619"/>
    </location>
</feature>
<dbReference type="InterPro" id="IPR011706">
    <property type="entry name" value="Cu-oxidase_C"/>
</dbReference>
<keyword evidence="5" id="KW-0732">Signal</keyword>
<dbReference type="EMBL" id="LR877171">
    <property type="protein sequence ID" value="CAD2222706.1"/>
    <property type="molecule type" value="Genomic_DNA"/>
</dbReference>
<dbReference type="InterPro" id="IPR045087">
    <property type="entry name" value="Cu-oxidase_fam"/>
</dbReference>
<reference evidence="8 9" key="1">
    <citation type="submission" date="2020-08" db="EMBL/GenBank/DDBJ databases">
        <authorList>
            <person name="Newling K."/>
            <person name="Davey J."/>
            <person name="Forrester S."/>
        </authorList>
    </citation>
    <scope>NUCLEOTIDE SEQUENCE [LARGE SCALE GENOMIC DNA]</scope>
    <source>
        <strain evidence="9">Crithidia deanei Carvalho (ATCC PRA-265)</strain>
    </source>
</reference>
<evidence type="ECO:0000313" key="8">
    <source>
        <dbReference type="EMBL" id="CAD2222706.1"/>
    </source>
</evidence>
<sequence length="619" mass="69332">MSVRAVLLFACLWCLAASARDLVSLKEIFPNKSGNTKVSFSVISDRVRIPLQDGKKDLFFEYSGRFYSLGNGPLLPGPVLHVVPGRKLVIEIKNELGKFQNMVNKSAMFYSIHGFNITNIHFHGLHSKPSVDDPFAQILPGESKLYKLGIVRDQMPGIHWYHAHSHGSVYAQVMGGLFGAISVGESALMNAPEHPFRNWDATHLMIHLYRLNTSTRCDGRTMHELDALNPSGLTFDAKIVDSDGNEKELPSDLFLVNGQHRPTVDVVKSSPHIFRMTFAAGSCFVNMTLPVDKCDFHIIGYDGVQFKKTRPLQSSWLYFTTATRVGLVVVCHEEGVFPVSHSDDDKDVLFYVESTSWNKNREAQVTFPVLLPKYSPDYLYLGGKRKVQRDISFWQEELRSNHNGTTPYYIIGQGKDCSSLKNSSTCFYDHFQGQLGNNPDAYHGFTVPLHSVVTARIYGDADPMPHPFHLHANHFQYLSFVPRVGGFHENVTMEMYGVFKGQYRDTIPILDGVTTVRWQAATFSGEIVYHCHALHHEDMGMMTSYLVQKRVSTPPKETVQYARHKISNAKLAGIFLIAVAVLSTIILCVCGGAETAARVRRSISGYPVAITPEENTPLL</sequence>